<evidence type="ECO:0000259" key="5">
    <source>
        <dbReference type="SMART" id="SM00797"/>
    </source>
</evidence>
<evidence type="ECO:0000256" key="2">
    <source>
        <dbReference type="ARBA" id="ARBA00022801"/>
    </source>
</evidence>
<keyword evidence="2" id="KW-0378">Hydrolase</keyword>
<reference evidence="6 7" key="1">
    <citation type="submission" date="2021-06" db="EMBL/GenBank/DDBJ databases">
        <title>Actinoplanes lichenicola sp. nov., and Actinoplanes ovalisporus sp. nov., isolated from lichen in Thailand.</title>
        <authorList>
            <person name="Saeng-In P."/>
            <person name="Kanchanasin P."/>
            <person name="Yuki M."/>
            <person name="Kudo T."/>
            <person name="Ohkuma M."/>
            <person name="Phongsopitanun W."/>
            <person name="Tanasupawat S."/>
        </authorList>
    </citation>
    <scope>NUCLEOTIDE SEQUENCE [LARGE SCALE GENOMIC DNA]</scope>
    <source>
        <strain evidence="6 7">NBRC 110975</strain>
    </source>
</reference>
<sequence length="377" mass="38172">MAAGGSHVGDPFRRTTGTPGPAHPRHPCAVGGNVITVVRAGPLTTIQDQGRSGYAHLGVPRSGALDQWALRRANALVGNPPHAAGLETTLLGCALRFERAAVVAVTGATAVLKLDKLPVTPRDGVIEVPAGSVLDIGRAARGVRSYVAVAGGLDVELVLGSRSTDTLSGLGPPKLTDGTSLPIGDESGQFGPEVEFGARDEGRRDAAVRAASRAVDNSAGGAAAGARAVDDGAPLGGSAGSVSPDVPGWAGEAAAAPEDQEATAAGGDHIELGVWLGPRDDWFDANELFSSEYQVSPMSNRVGCRLSGAALPRIKTGELPSEGVVLGAIQVPADGQPLIFLADHPTTGGYPVIGVVDDVNGLAQARPGSTVRFRALD</sequence>
<evidence type="ECO:0000313" key="7">
    <source>
        <dbReference type="Proteomes" id="UP001519654"/>
    </source>
</evidence>
<evidence type="ECO:0000256" key="3">
    <source>
        <dbReference type="ARBA" id="ARBA00022840"/>
    </source>
</evidence>
<gene>
    <name evidence="6" type="ORF">KOI35_41730</name>
</gene>
<evidence type="ECO:0000256" key="4">
    <source>
        <dbReference type="SAM" id="MobiDB-lite"/>
    </source>
</evidence>
<dbReference type="Proteomes" id="UP001519654">
    <property type="component" value="Unassembled WGS sequence"/>
</dbReference>
<name>A0ABS5Z2Y0_9ACTN</name>
<dbReference type="Pfam" id="PF02626">
    <property type="entry name" value="CT_A_B"/>
    <property type="match status" value="1"/>
</dbReference>
<dbReference type="Gene3D" id="2.40.100.10">
    <property type="entry name" value="Cyclophilin-like"/>
    <property type="match status" value="1"/>
</dbReference>
<dbReference type="PANTHER" id="PTHR43309:SF3">
    <property type="entry name" value="5-OXOPROLINASE SUBUNIT C"/>
    <property type="match status" value="1"/>
</dbReference>
<feature type="region of interest" description="Disordered" evidence="4">
    <location>
        <begin position="169"/>
        <end position="191"/>
    </location>
</feature>
<keyword evidence="1" id="KW-0547">Nucleotide-binding</keyword>
<keyword evidence="7" id="KW-1185">Reference proteome</keyword>
<dbReference type="InterPro" id="IPR052708">
    <property type="entry name" value="PxpC"/>
</dbReference>
<dbReference type="InterPro" id="IPR029000">
    <property type="entry name" value="Cyclophilin-like_dom_sf"/>
</dbReference>
<protein>
    <submittedName>
        <fullName evidence="6">Biotin-dependent carboxyltransferase family protein</fullName>
    </submittedName>
</protein>
<dbReference type="SUPFAM" id="SSF50891">
    <property type="entry name" value="Cyclophilin-like"/>
    <property type="match status" value="1"/>
</dbReference>
<accession>A0ABS5Z2Y0</accession>
<dbReference type="InterPro" id="IPR003778">
    <property type="entry name" value="CT_A_B"/>
</dbReference>
<keyword evidence="3" id="KW-0067">ATP-binding</keyword>
<dbReference type="EMBL" id="JAHKKG010000017">
    <property type="protein sequence ID" value="MBU2670046.1"/>
    <property type="molecule type" value="Genomic_DNA"/>
</dbReference>
<evidence type="ECO:0000313" key="6">
    <source>
        <dbReference type="EMBL" id="MBU2670046.1"/>
    </source>
</evidence>
<dbReference type="SMART" id="SM00797">
    <property type="entry name" value="AHS2"/>
    <property type="match status" value="1"/>
</dbReference>
<evidence type="ECO:0000256" key="1">
    <source>
        <dbReference type="ARBA" id="ARBA00022741"/>
    </source>
</evidence>
<proteinExistence type="predicted"/>
<comment type="caution">
    <text evidence="6">The sequence shown here is derived from an EMBL/GenBank/DDBJ whole genome shotgun (WGS) entry which is preliminary data.</text>
</comment>
<feature type="region of interest" description="Disordered" evidence="4">
    <location>
        <begin position="1"/>
        <end position="28"/>
    </location>
</feature>
<dbReference type="PANTHER" id="PTHR43309">
    <property type="entry name" value="5-OXOPROLINASE SUBUNIT C"/>
    <property type="match status" value="1"/>
</dbReference>
<organism evidence="6 7">
    <name type="scientific">Paractinoplanes bogorensis</name>
    <dbReference type="NCBI Taxonomy" id="1610840"/>
    <lineage>
        <taxon>Bacteria</taxon>
        <taxon>Bacillati</taxon>
        <taxon>Actinomycetota</taxon>
        <taxon>Actinomycetes</taxon>
        <taxon>Micromonosporales</taxon>
        <taxon>Micromonosporaceae</taxon>
        <taxon>Paractinoplanes</taxon>
    </lineage>
</organism>
<feature type="domain" description="Carboxyltransferase" evidence="5">
    <location>
        <begin position="56"/>
        <end position="377"/>
    </location>
</feature>